<dbReference type="InterPro" id="IPR026881">
    <property type="entry name" value="WYL_dom"/>
</dbReference>
<dbReference type="InterPro" id="IPR051534">
    <property type="entry name" value="CBASS_pafABC_assoc_protein"/>
</dbReference>
<evidence type="ECO:0000259" key="2">
    <source>
        <dbReference type="Pfam" id="PF19187"/>
    </source>
</evidence>
<evidence type="ECO:0000259" key="3">
    <source>
        <dbReference type="Pfam" id="PF25583"/>
    </source>
</evidence>
<accession>A0A542ZW26</accession>
<keyword evidence="4" id="KW-0647">Proteasome</keyword>
<dbReference type="EMBL" id="VFOS01000001">
    <property type="protein sequence ID" value="TQL64400.1"/>
    <property type="molecule type" value="Genomic_DNA"/>
</dbReference>
<dbReference type="GO" id="GO:0000502">
    <property type="term" value="C:proteasome complex"/>
    <property type="evidence" value="ECO:0007669"/>
    <property type="project" value="UniProtKB-KW"/>
</dbReference>
<comment type="caution">
    <text evidence="4">The sequence shown here is derived from an EMBL/GenBank/DDBJ whole genome shotgun (WGS) entry which is preliminary data.</text>
</comment>
<sequence>MVNKTTERLVRLLSLVAYLEYHDRVPVAELAERFNTTPTKIREDVNLLWIAGLPGGMPGDLIDFDAFDFEDDLITLSNSQGVHRSFGLSDREAIALSAALQAMRATVSQLGIDESVRDLIDDTLEALTATEPAAYGSIDIAWTETVAPGVYAVVEQGLINRRRLSIDYSTATDERDDRVVEPIRLTQHQGHGYLDAWCTRANEVRRFRLDRIHSATLLAEPSSQEIAASDLPDGRFDAADGAAASVRVTFGPAARAVAETVPYSGLEELEGGSFAIELNVVNDPWFRQLLLSYADQVRDVSPGHWGDEARESAARALAQYGS</sequence>
<evidence type="ECO:0000313" key="4">
    <source>
        <dbReference type="EMBL" id="TQL64400.1"/>
    </source>
</evidence>
<dbReference type="PIRSF" id="PIRSF016838">
    <property type="entry name" value="PafC"/>
    <property type="match status" value="1"/>
</dbReference>
<evidence type="ECO:0000313" key="5">
    <source>
        <dbReference type="Proteomes" id="UP000315389"/>
    </source>
</evidence>
<evidence type="ECO:0000259" key="1">
    <source>
        <dbReference type="Pfam" id="PF13280"/>
    </source>
</evidence>
<gene>
    <name evidence="4" type="ORF">FB461_0902</name>
</gene>
<dbReference type="AlphaFoldDB" id="A0A542ZW26"/>
<protein>
    <submittedName>
        <fullName evidence="4">Proteasome accessory factor C</fullName>
    </submittedName>
</protein>
<dbReference type="PANTHER" id="PTHR34580">
    <property type="match status" value="1"/>
</dbReference>
<proteinExistence type="predicted"/>
<name>A0A542ZW26_RARFA</name>
<dbReference type="Pfam" id="PF25583">
    <property type="entry name" value="WCX"/>
    <property type="match status" value="1"/>
</dbReference>
<dbReference type="PROSITE" id="PS52050">
    <property type="entry name" value="WYL"/>
    <property type="match status" value="1"/>
</dbReference>
<dbReference type="InterPro" id="IPR028349">
    <property type="entry name" value="PafC-like"/>
</dbReference>
<organism evidence="4 5">
    <name type="scientific">Rarobacter faecitabidus</name>
    <dbReference type="NCBI Taxonomy" id="13243"/>
    <lineage>
        <taxon>Bacteria</taxon>
        <taxon>Bacillati</taxon>
        <taxon>Actinomycetota</taxon>
        <taxon>Actinomycetes</taxon>
        <taxon>Micrococcales</taxon>
        <taxon>Rarobacteraceae</taxon>
        <taxon>Rarobacter</taxon>
    </lineage>
</organism>
<feature type="domain" description="WCX" evidence="3">
    <location>
        <begin position="245"/>
        <end position="317"/>
    </location>
</feature>
<dbReference type="InterPro" id="IPR057727">
    <property type="entry name" value="WCX_dom"/>
</dbReference>
<feature type="domain" description="PafC HTH" evidence="2">
    <location>
        <begin position="7"/>
        <end position="123"/>
    </location>
</feature>
<dbReference type="Pfam" id="PF19187">
    <property type="entry name" value="HTH_PafC"/>
    <property type="match status" value="1"/>
</dbReference>
<dbReference type="Pfam" id="PF13280">
    <property type="entry name" value="WYL"/>
    <property type="match status" value="1"/>
</dbReference>
<dbReference type="OrthoDB" id="3268930at2"/>
<dbReference type="InterPro" id="IPR043839">
    <property type="entry name" value="PafC_HTH"/>
</dbReference>
<keyword evidence="5" id="KW-1185">Reference proteome</keyword>
<dbReference type="RefSeq" id="WP_142119317.1">
    <property type="nucleotide sequence ID" value="NZ_BAAASV010000003.1"/>
</dbReference>
<dbReference type="Proteomes" id="UP000315389">
    <property type="component" value="Unassembled WGS sequence"/>
</dbReference>
<feature type="domain" description="WYL" evidence="1">
    <location>
        <begin position="150"/>
        <end position="216"/>
    </location>
</feature>
<dbReference type="PANTHER" id="PTHR34580:SF1">
    <property type="entry name" value="PROTEIN PAFC"/>
    <property type="match status" value="1"/>
</dbReference>
<reference evidence="4 5" key="1">
    <citation type="submission" date="2019-06" db="EMBL/GenBank/DDBJ databases">
        <title>Sequencing the genomes of 1000 actinobacteria strains.</title>
        <authorList>
            <person name="Klenk H.-P."/>
        </authorList>
    </citation>
    <scope>NUCLEOTIDE SEQUENCE [LARGE SCALE GENOMIC DNA]</scope>
    <source>
        <strain evidence="4 5">DSM 4813</strain>
    </source>
</reference>